<keyword evidence="4" id="KW-1185">Reference proteome</keyword>
<dbReference type="OrthoDB" id="10257471at2759"/>
<feature type="compositionally biased region" description="Polar residues" evidence="1">
    <location>
        <begin position="739"/>
        <end position="774"/>
    </location>
</feature>
<feature type="region of interest" description="Disordered" evidence="1">
    <location>
        <begin position="658"/>
        <end position="683"/>
    </location>
</feature>
<dbReference type="InterPro" id="IPR057207">
    <property type="entry name" value="FBXL15_LRR"/>
</dbReference>
<dbReference type="Proteomes" id="UP000789759">
    <property type="component" value="Unassembled WGS sequence"/>
</dbReference>
<dbReference type="EMBL" id="CAJVQA010000025">
    <property type="protein sequence ID" value="CAG8450673.1"/>
    <property type="molecule type" value="Genomic_DNA"/>
</dbReference>
<feature type="compositionally biased region" description="Polar residues" evidence="1">
    <location>
        <begin position="668"/>
        <end position="683"/>
    </location>
</feature>
<sequence length="1624" mass="184632">MSKYSENDWQTEFDDFPTHLALTLPSKIIKRIAQYLDVQHDRFNFCLVNKRWTPAATEILWSEPIFNTPDSFHSFCRSVRQSRSCALRVRVLDLCAPEDELVNFFAPVLKSERQEHQKMRTYVLSKPNSIMNLVRSCENLKSIKVYGWNLNDSHIQSLIQYCQGLEEFRVVGNQNLTQFTIYSLINCVPDLRVLDLDGVFVFSDNFAEILATKCSQLTSLKLCTDMMSMRGFNILAEKLTRLKELVLQNCLQMSDDNVEHFVRNNSSLQTLLLSGDKLSIRSFQAIISSLEDLRHLDLRCLKEMSHTIKWVTPLGQKLRTILLENLSVDDDLINILSNNCKHLEIFGLSKCPFVTDRSIDNIAENSENLRIVNLIECRKITDHCLRILANKACYTLVQLFVESCGSFDPAGVRWFVSNTFKLVRITFCKMPSIVESFVYQFSTEHYSGSDDFTGICTIEGDNLKRLAQYNNQNSHSESVQHPHDKKLSEINSFQNVHNLSEIQINALAIELGLSTDVLDRAVKKVLGSDRSSNSTSAIGEDFVHSTQGGLVHSHKIRHESYNSSKPAGNINHEQSYFSSNHKYEHSHTDSRDSSRRTSKDFYDNSLNDPIPYISRRHTISSISSNLSQQFPPEALSSVIKKTQSGWSSINVKLPSLHRNSVDSERESFPSQHSSNHLESTSSIQPRITNTVTDDAFSKYEISGNCENEQNQVSKEQPFERLDPVIPKRQFVFEQSTSFPVYSEQNRENTSPQTYSEQSLSTRELQHQNVKSPSMSPEPMLIEEDSRTLPTNNEEIARPSSAFSDRSANSLIDFSPSWNGMNTHYDLGGWEELGITADESVDHTQHQSFGQSSSSRQFEWNGNHWGSSAEPATYHSDNPREKITEIVDENENEGYQSNMMNGKGNHIIEKIDKGKAPSVVTNEVIRATASPNFNRDFSDRQFNKKESKNDFTFQKVKENEWPKISTESASTRLNEEEWPTLGEVENKKISQSADVEFNAQSQASINFASVWGSNKKWSSDAVPPKPEPPTPTWDPNEVNNLTIQEAKAPIYFKKKHTPAVNFDLDDCEGWGAPPTKCIPWNDSRQGYCIELIEEQKETTFWSLQNGSWVNVSEENQITEQISEYSSDGSKLTDVRQLTRTRFGRQGIQSRSFDISSLDEPVVNESEERGLTMSNPGEIGNVVIELTDSSDNETLKDKKGHLNYEAPAIKESHERLGNPQWIPKLEWLQNENYIDYPKLEKGGDLINFDLPDISDSKSSSDDSDEPLSSTPNRDEDDKITRKPDSHSEWDNPLNLSGKEINIDLTFDDDIPMEDTGLENDSWFVNDVIDTTLNEQKRRDGIIKEAESDLLIDLNYSQDQESKSNENNNSNFFGTINKDIAELNDSLYDSASYSTISPMNHDLMNDFMDLYYFNKNESNNTLMSVSNDNRPHSSQVNGNHRYLAETVSNKRSETNGSIVENMTNTKVAFQTDDIKSNGSTHDISNDSPETNLTSPIAIYDKGNQSTRTVVDDQEEISLSALQSSDSTYTMSNGRDPSYNLNGEDSKFSIFVETPVYGRRPLEMSVDEDADTVAANFCRTWQMLEYQEVLKGLILKALRKKLRRRQRLSKQSNNHDAGSKKGFIYVVP</sequence>
<feature type="compositionally biased region" description="Basic and acidic residues" evidence="1">
    <location>
        <begin position="581"/>
        <end position="602"/>
    </location>
</feature>
<dbReference type="SUPFAM" id="SSF52047">
    <property type="entry name" value="RNI-like"/>
    <property type="match status" value="1"/>
</dbReference>
<dbReference type="PANTHER" id="PTHR13318">
    <property type="entry name" value="PARTNER OF PAIRED, ISOFORM B-RELATED"/>
    <property type="match status" value="1"/>
</dbReference>
<name>A0A9N8YW80_9GLOM</name>
<dbReference type="SMART" id="SM00367">
    <property type="entry name" value="LRR_CC"/>
    <property type="match status" value="4"/>
</dbReference>
<dbReference type="Pfam" id="PF25372">
    <property type="entry name" value="DUF7885"/>
    <property type="match status" value="1"/>
</dbReference>
<proteinExistence type="predicted"/>
<dbReference type="GO" id="GO:0031146">
    <property type="term" value="P:SCF-dependent proteasomal ubiquitin-dependent protein catabolic process"/>
    <property type="evidence" value="ECO:0007669"/>
    <property type="project" value="TreeGrafter"/>
</dbReference>
<evidence type="ECO:0000313" key="4">
    <source>
        <dbReference type="Proteomes" id="UP000789759"/>
    </source>
</evidence>
<feature type="region of interest" description="Disordered" evidence="1">
    <location>
        <begin position="739"/>
        <end position="778"/>
    </location>
</feature>
<protein>
    <submittedName>
        <fullName evidence="3">24657_t:CDS:1</fullName>
    </submittedName>
</protein>
<evidence type="ECO:0000313" key="3">
    <source>
        <dbReference type="EMBL" id="CAG8450673.1"/>
    </source>
</evidence>
<dbReference type="GO" id="GO:0019005">
    <property type="term" value="C:SCF ubiquitin ligase complex"/>
    <property type="evidence" value="ECO:0007669"/>
    <property type="project" value="TreeGrafter"/>
</dbReference>
<evidence type="ECO:0000256" key="1">
    <source>
        <dbReference type="SAM" id="MobiDB-lite"/>
    </source>
</evidence>
<evidence type="ECO:0000259" key="2">
    <source>
        <dbReference type="Pfam" id="PF25372"/>
    </source>
</evidence>
<dbReference type="InterPro" id="IPR032675">
    <property type="entry name" value="LRR_dom_sf"/>
</dbReference>
<organism evidence="3 4">
    <name type="scientific">Cetraspora pellucida</name>
    <dbReference type="NCBI Taxonomy" id="1433469"/>
    <lineage>
        <taxon>Eukaryota</taxon>
        <taxon>Fungi</taxon>
        <taxon>Fungi incertae sedis</taxon>
        <taxon>Mucoromycota</taxon>
        <taxon>Glomeromycotina</taxon>
        <taxon>Glomeromycetes</taxon>
        <taxon>Diversisporales</taxon>
        <taxon>Gigasporaceae</taxon>
        <taxon>Cetraspora</taxon>
    </lineage>
</organism>
<dbReference type="Gene3D" id="3.80.10.10">
    <property type="entry name" value="Ribonuclease Inhibitor"/>
    <property type="match status" value="2"/>
</dbReference>
<feature type="region of interest" description="Disordered" evidence="1">
    <location>
        <begin position="1248"/>
        <end position="1292"/>
    </location>
</feature>
<comment type="caution">
    <text evidence="3">The sequence shown here is derived from an EMBL/GenBank/DDBJ whole genome shotgun (WGS) entry which is preliminary data.</text>
</comment>
<feature type="compositionally biased region" description="Basic and acidic residues" evidence="1">
    <location>
        <begin position="1270"/>
        <end position="1287"/>
    </location>
</feature>
<feature type="region of interest" description="Disordered" evidence="1">
    <location>
        <begin position="581"/>
        <end position="607"/>
    </location>
</feature>
<dbReference type="InterPro" id="IPR006553">
    <property type="entry name" value="Leu-rich_rpt_Cys-con_subtyp"/>
</dbReference>
<feature type="domain" description="F-box/LRR-repeat protein 15-like leucin rich repeat" evidence="2">
    <location>
        <begin position="132"/>
        <end position="293"/>
    </location>
</feature>
<reference evidence="3" key="1">
    <citation type="submission" date="2021-06" db="EMBL/GenBank/DDBJ databases">
        <authorList>
            <person name="Kallberg Y."/>
            <person name="Tangrot J."/>
            <person name="Rosling A."/>
        </authorList>
    </citation>
    <scope>NUCLEOTIDE SEQUENCE</scope>
    <source>
        <strain evidence="3">FL966</strain>
    </source>
</reference>
<gene>
    <name evidence="3" type="ORF">CPELLU_LOCUS125</name>
</gene>
<accession>A0A9N8YW80</accession>